<dbReference type="Pfam" id="PF12437">
    <property type="entry name" value="GSIII_N"/>
    <property type="match status" value="1"/>
</dbReference>
<evidence type="ECO:0000259" key="4">
    <source>
        <dbReference type="PROSITE" id="PS51987"/>
    </source>
</evidence>
<dbReference type="PROSITE" id="PS51986">
    <property type="entry name" value="GS_BETA_GRASP"/>
    <property type="match status" value="1"/>
</dbReference>
<feature type="domain" description="GS beta-grasp" evidence="3">
    <location>
        <begin position="59"/>
        <end position="148"/>
    </location>
</feature>
<keyword evidence="5" id="KW-0436">Ligase</keyword>
<dbReference type="InterPro" id="IPR052725">
    <property type="entry name" value="GS_Type-3"/>
</dbReference>
<dbReference type="PANTHER" id="PTHR42974:SF1">
    <property type="entry name" value="TYPE-3 GLUTAMINE SYNTHETASE"/>
    <property type="match status" value="1"/>
</dbReference>
<reference evidence="5 6" key="1">
    <citation type="submission" date="2016-01" db="EMBL/GenBank/DDBJ databases">
        <authorList>
            <person name="Oliw E.H."/>
        </authorList>
    </citation>
    <scope>NUCLEOTIDE SEQUENCE [LARGE SCALE GENOMIC DNA]</scope>
    <source>
        <strain evidence="5 6">CMW7756A</strain>
    </source>
</reference>
<evidence type="ECO:0000259" key="3">
    <source>
        <dbReference type="PROSITE" id="PS51986"/>
    </source>
</evidence>
<organism evidence="5">
    <name type="scientific">Peptoniphilus harei</name>
    <dbReference type="NCBI Taxonomy" id="54005"/>
    <lineage>
        <taxon>Bacteria</taxon>
        <taxon>Bacillati</taxon>
        <taxon>Bacillota</taxon>
        <taxon>Tissierellia</taxon>
        <taxon>Tissierellales</taxon>
        <taxon>Peptoniphilaceae</taxon>
        <taxon>Peptoniphilus</taxon>
    </lineage>
</organism>
<dbReference type="PROSITE" id="PS51987">
    <property type="entry name" value="GS_CATALYTIC"/>
    <property type="match status" value="1"/>
</dbReference>
<dbReference type="GO" id="GO:0004356">
    <property type="term" value="F:glutamine synthetase activity"/>
    <property type="evidence" value="ECO:0007669"/>
    <property type="project" value="InterPro"/>
</dbReference>
<dbReference type="PANTHER" id="PTHR42974">
    <property type="entry name" value="GLUTAMINE SYNTHETASE"/>
    <property type="match status" value="1"/>
</dbReference>
<evidence type="ECO:0000313" key="6">
    <source>
        <dbReference type="Proteomes" id="UP000070174"/>
    </source>
</evidence>
<protein>
    <submittedName>
        <fullName evidence="5">Glutamate--ammonia ligase, catalytic domain protein</fullName>
    </submittedName>
</protein>
<dbReference type="InterPro" id="IPR014746">
    <property type="entry name" value="Gln_synth/guanido_kin_cat_dom"/>
</dbReference>
<dbReference type="RefSeq" id="WP_060799754.1">
    <property type="nucleotide sequence ID" value="NZ_KQ957093.1"/>
</dbReference>
<feature type="domain" description="GS catalytic" evidence="4">
    <location>
        <begin position="167"/>
        <end position="586"/>
    </location>
</feature>
<evidence type="ECO:0000256" key="1">
    <source>
        <dbReference type="PROSITE-ProRule" id="PRU01330"/>
    </source>
</evidence>
<dbReference type="SUPFAM" id="SSF55931">
    <property type="entry name" value="Glutamine synthetase/guanido kinase"/>
    <property type="match status" value="1"/>
</dbReference>
<evidence type="ECO:0000256" key="2">
    <source>
        <dbReference type="RuleBase" id="RU000384"/>
    </source>
</evidence>
<dbReference type="PATRIC" id="fig|54005.3.peg.474"/>
<dbReference type="Gene3D" id="1.20.120.1560">
    <property type="match status" value="1"/>
</dbReference>
<dbReference type="InterPro" id="IPR008146">
    <property type="entry name" value="Gln_synth_cat_dom"/>
</dbReference>
<dbReference type="Pfam" id="PF18318">
    <property type="entry name" value="Gln-synt_C-ter"/>
    <property type="match status" value="1"/>
</dbReference>
<comment type="caution">
    <text evidence="5">The sequence shown here is derived from an EMBL/GenBank/DDBJ whole genome shotgun (WGS) entry which is preliminary data.</text>
</comment>
<comment type="similarity">
    <text evidence="1 2">Belongs to the glutamine synthetase family.</text>
</comment>
<evidence type="ECO:0000313" key="5">
    <source>
        <dbReference type="EMBL" id="KXA31367.1"/>
    </source>
</evidence>
<dbReference type="EMBL" id="LRQE01000015">
    <property type="protein sequence ID" value="KXA31367.1"/>
    <property type="molecule type" value="Genomic_DNA"/>
</dbReference>
<sequence length="690" mass="79263">MIEEFGIKSFNKKKMKESLPYPIYLKWKDALRNEKDLDRETADAIAHAMKDWALKNGATHFAHWFLPLSGHTAKKHEAFISRTSDNEPINRFSGKELVKGEPDASSFPSGGMRSTFEARGYTYWDLTANSFVIGSVLYIPTIFMSYKGEKLDKRGPLIDSTKILSDEGTRVVNLFEKDEYAYRMRVKVGLEQEFFLLDKEVYKKRSDLKNIGRTIVGAPSPKGQELSDHYFGQIPARVEKFYKDVDKKLYELGIYSEAEHNEVAPNQFEMAILFENVNVAIDDNQLLMNILKETALENNLVCLFHEKPFNSVNGSGKHNNYSIVTNYGLNVFDPGDDPYNNNVFLLFTAAIIEATDKYQSLLRVSASSTSNDFRLGADEAPPAIISLFLGSDLEELFRDIKEDIEYKKDSDNSFRGYNLLSVPRDSSDRNRTAAVAFTGNKFEFRMLGSSKTGSDLNIALNCAMADSLANIYEKLKDFQDDPNKLREKTLEIVREIMENHDRIICDGDNYSDEWKEEAKRRGLANHKTYFDALVALRDFDFHDIFIKRGIYTEKEIKASYEVNLEEVVIYHSLEAKTMVSMIHKDLVPMGMAELNDLSQILKFKNNEKLRIKYDRIDKMITDLLECGDEINLLLEHSNNIDDIYKKAEYVERNIATKLLATRRIADQMERLISRKNMTLPSYEDIFNSLS</sequence>
<dbReference type="Gene3D" id="3.30.590.10">
    <property type="entry name" value="Glutamine synthetase/guanido kinase, catalytic domain"/>
    <property type="match status" value="1"/>
</dbReference>
<dbReference type="Proteomes" id="UP000070174">
    <property type="component" value="Unassembled WGS sequence"/>
</dbReference>
<gene>
    <name evidence="5" type="ORF">HMPREF3229_00481</name>
</gene>
<dbReference type="Pfam" id="PF00120">
    <property type="entry name" value="Gln-synt_C"/>
    <property type="match status" value="1"/>
</dbReference>
<dbReference type="SMART" id="SM01230">
    <property type="entry name" value="Gln-synt_C"/>
    <property type="match status" value="1"/>
</dbReference>
<accession>A0A133PRE7</accession>
<proteinExistence type="inferred from homology"/>
<name>A0A133PRE7_9FIRM</name>
<dbReference type="AlphaFoldDB" id="A0A133PRE7"/>
<dbReference type="InterPro" id="IPR027303">
    <property type="entry name" value="Gln_synth_gly_rich_site"/>
</dbReference>
<dbReference type="GO" id="GO:0006542">
    <property type="term" value="P:glutamine biosynthetic process"/>
    <property type="evidence" value="ECO:0007669"/>
    <property type="project" value="InterPro"/>
</dbReference>
<dbReference type="InterPro" id="IPR008147">
    <property type="entry name" value="Gln_synt_N"/>
</dbReference>
<dbReference type="InterPro" id="IPR040577">
    <property type="entry name" value="Gln-synt_C"/>
</dbReference>
<dbReference type="PROSITE" id="PS00181">
    <property type="entry name" value="GLNA_ATP"/>
    <property type="match status" value="1"/>
</dbReference>
<dbReference type="InterPro" id="IPR022147">
    <property type="entry name" value="GSIII_N"/>
</dbReference>